<dbReference type="AlphaFoldDB" id="A0A9X1FR93"/>
<protein>
    <submittedName>
        <fullName evidence="2">TRAP transporter substrate-binding protein DctP</fullName>
    </submittedName>
</protein>
<feature type="signal peptide" evidence="1">
    <location>
        <begin position="1"/>
        <end position="22"/>
    </location>
</feature>
<dbReference type="InterPro" id="IPR018389">
    <property type="entry name" value="DctP_fam"/>
</dbReference>
<organism evidence="2 3">
    <name type="scientific">Roseobacter insulae</name>
    <dbReference type="NCBI Taxonomy" id="2859783"/>
    <lineage>
        <taxon>Bacteria</taxon>
        <taxon>Pseudomonadati</taxon>
        <taxon>Pseudomonadota</taxon>
        <taxon>Alphaproteobacteria</taxon>
        <taxon>Rhodobacterales</taxon>
        <taxon>Roseobacteraceae</taxon>
        <taxon>Roseobacter</taxon>
    </lineage>
</organism>
<comment type="caution">
    <text evidence="2">The sequence shown here is derived from an EMBL/GenBank/DDBJ whole genome shotgun (WGS) entry which is preliminary data.</text>
</comment>
<dbReference type="Proteomes" id="UP001138661">
    <property type="component" value="Unassembled WGS sequence"/>
</dbReference>
<dbReference type="Pfam" id="PF03480">
    <property type="entry name" value="DctP"/>
    <property type="match status" value="1"/>
</dbReference>
<evidence type="ECO:0000256" key="1">
    <source>
        <dbReference type="SAM" id="SignalP"/>
    </source>
</evidence>
<name>A0A9X1FR93_9RHOB</name>
<feature type="chain" id="PRO_5040952791" evidence="1">
    <location>
        <begin position="23"/>
        <end position="334"/>
    </location>
</feature>
<dbReference type="EMBL" id="JAHXDN010000001">
    <property type="protein sequence ID" value="MBW4706314.1"/>
    <property type="molecule type" value="Genomic_DNA"/>
</dbReference>
<evidence type="ECO:0000313" key="2">
    <source>
        <dbReference type="EMBL" id="MBW4706314.1"/>
    </source>
</evidence>
<evidence type="ECO:0000313" key="3">
    <source>
        <dbReference type="Proteomes" id="UP001138661"/>
    </source>
</evidence>
<sequence>MKHTKLFVGVAALALMAGAATAETFKMQTFLGVTAATTTAFEDMAASLKERSGGAIEIQVFPSGAVVGPTETLEAVRNGLLDGHYTGPTFFAGVDPAFAVLGDTLSAYPDVDVRDNWFTEGGGLELGRALYAKYDMHMICAIHWPQEQIPSTVPIRSVDDFQGIKIRAPGGLPSDLLTRAGASLVNLTPGDAIGALETGVLDASDLANVGLNMAFGMYQNAPYSIFARHSMPVTEMSVSAAKWNALSDTAKNQFEEACNGLSDTLKTTLGEQEVAAIEKAKNELNVEFIEFGDADAEKFRNMLLEVWEDWGSRNDDARAIVDSHKAYMTSLGIL</sequence>
<keyword evidence="1" id="KW-0732">Signal</keyword>
<dbReference type="GO" id="GO:0055085">
    <property type="term" value="P:transmembrane transport"/>
    <property type="evidence" value="ECO:0007669"/>
    <property type="project" value="InterPro"/>
</dbReference>
<dbReference type="PANTHER" id="PTHR33376">
    <property type="match status" value="1"/>
</dbReference>
<dbReference type="NCBIfam" id="NF037995">
    <property type="entry name" value="TRAP_S1"/>
    <property type="match status" value="1"/>
</dbReference>
<dbReference type="PANTHER" id="PTHR33376:SF5">
    <property type="entry name" value="EXTRACYTOPLASMIC SOLUTE RECEPTOR PROTEIN"/>
    <property type="match status" value="1"/>
</dbReference>
<reference evidence="2" key="1">
    <citation type="submission" date="2021-07" db="EMBL/GenBank/DDBJ databases">
        <title>Roseobacter insulae sp. nov., isolated from a tidal flat.</title>
        <authorList>
            <person name="Park S."/>
            <person name="Yoon J.-H."/>
        </authorList>
    </citation>
    <scope>NUCLEOTIDE SEQUENCE</scope>
    <source>
        <strain evidence="2">YSTF-M11</strain>
    </source>
</reference>
<gene>
    <name evidence="2" type="primary">dctP</name>
    <name evidence="2" type="ORF">KX928_00780</name>
</gene>
<proteinExistence type="predicted"/>
<accession>A0A9X1FR93</accession>
<dbReference type="RefSeq" id="WP_219497850.1">
    <property type="nucleotide sequence ID" value="NZ_JAHXDN010000001.1"/>
</dbReference>
<keyword evidence="3" id="KW-1185">Reference proteome</keyword>